<feature type="transmembrane region" description="Helical" evidence="11">
    <location>
        <begin position="1058"/>
        <end position="1080"/>
    </location>
</feature>
<evidence type="ECO:0000256" key="10">
    <source>
        <dbReference type="ARBA" id="ARBA00038715"/>
    </source>
</evidence>
<evidence type="ECO:0000256" key="5">
    <source>
        <dbReference type="ARBA" id="ARBA00022597"/>
    </source>
</evidence>
<comment type="subcellular location">
    <subcellularLocation>
        <location evidence="1">Cell membrane</location>
        <topology evidence="1">Multi-pass membrane protein</topology>
    </subcellularLocation>
</comment>
<feature type="transmembrane region" description="Helical" evidence="11">
    <location>
        <begin position="539"/>
        <end position="560"/>
    </location>
</feature>
<feature type="transmembrane region" description="Helical" evidence="11">
    <location>
        <begin position="260"/>
        <end position="281"/>
    </location>
</feature>
<organism evidence="12 13">
    <name type="scientific">Dendrobium chrysotoxum</name>
    <name type="common">Orchid</name>
    <dbReference type="NCBI Taxonomy" id="161865"/>
    <lineage>
        <taxon>Eukaryota</taxon>
        <taxon>Viridiplantae</taxon>
        <taxon>Streptophyta</taxon>
        <taxon>Embryophyta</taxon>
        <taxon>Tracheophyta</taxon>
        <taxon>Spermatophyta</taxon>
        <taxon>Magnoliopsida</taxon>
        <taxon>Liliopsida</taxon>
        <taxon>Asparagales</taxon>
        <taxon>Orchidaceae</taxon>
        <taxon>Epidendroideae</taxon>
        <taxon>Malaxideae</taxon>
        <taxon>Dendrobiinae</taxon>
        <taxon>Dendrobium</taxon>
    </lineage>
</organism>
<feature type="transmembrane region" description="Helical" evidence="11">
    <location>
        <begin position="408"/>
        <end position="430"/>
    </location>
</feature>
<feature type="transmembrane region" description="Helical" evidence="11">
    <location>
        <begin position="749"/>
        <end position="770"/>
    </location>
</feature>
<dbReference type="GO" id="GO:0005886">
    <property type="term" value="C:plasma membrane"/>
    <property type="evidence" value="ECO:0007669"/>
    <property type="project" value="UniProtKB-SubCell"/>
</dbReference>
<feature type="transmembrane region" description="Helical" evidence="11">
    <location>
        <begin position="320"/>
        <end position="342"/>
    </location>
</feature>
<protein>
    <recommendedName>
        <fullName evidence="14">Bidirectional sugar transporter SWEET</fullName>
    </recommendedName>
</protein>
<sequence length="1153" mass="129456">MISADTLRTVVGIVGNVIALGLFFSPLPTFIRIWKKKSVEEFSVIPYVATLLNCMLWMLYGLPIVHPNSTLVLTINCAGTAIEICYVILYLVFSDGPKRLKALLLFFGDLAFVAVVATIVLIFFHTHDRRSLVVGILCVIFCIIMYLAPLSVMKMVIQTKSVEYMPLSLSVASFLNGLCWTIYALIRFDLYITIPNGLGLLFSITQLILHALYYKSTRRQIAERKLKGEVGLTDVVIDDSTKEPTFIRIWKKKSVEEFSVIPYVATLLNCMLWMLYGLPIVHPNSTLVLTINCAGTAIEICYVILYLVFSNGPKRIKALLLFLGDLAFVAVVAIIVLIFFHTHDRRSLVVGILCVIFCIIMYLAPLSVMKLVIQTKSVEYMPLSLSIASFLNGLCWTIYALIRFDLYITIPNGLGLLFSITQLVLHALYYKSTKRQIAERKLKGEVGLTDVVIDDSVKKSSIISSHKTEVTINTLRTVVGIVGNVIALGLFLSPLPTFIRIWKKKSVDEFSVIPYVATLLNCMLWMLYGLPIVHPNSTLVLTINCAGVVIEICYVILYLVFSNGPKRYKALLLFLGDLAFVAVVAIIVLIFFHTHDRRSLVVGILCVIFCIIMYLAPLSVMKMVIQTKSVEYMPLSLSVASFLNGLCWTIYALIRFDLYITIPNGLGLLFSITQLVLHVLYYKSTKRQIAERKLKGEVGLTDVVIDDSVKIWKKKSVEEFSVIPYVATLLNCMLWMLYGLPIVHPNSTLVLTINCAGTAIEICYVILYLVFSNGPKRFKALLLFLGDLAFIVVVAIIVLIFFHTHDLRSLVVGILCVIFCIIMYLAPLSVMKMVIQTKSVEYMPLSLSVASFLNGLCWTIYALIRFDLYITIPNSLGLLFSITQLVLHVLYYKSTKRQIAERKLKGEVGLTDVVIDDSVKEPTFIRIWKKKSVEEFSVIPYVATLLNCMLWMLYGLPIVHPNSTLVLTINCAGTAIEICYVILYLVFSNGPKRLKALLLFFGDLAFVAVVATIVLIFFHTHDRRSLVVGILCVIFCIIMYLAPLSVMKMVIQTKSVEYMPLSLSVASFLNGLCWTIYALIRFDLYITIPNSLGLLFSITQLILHALYYKSTKRQIAERKLKGEVGLTDVVIDDSVKESSIISSHKIEAPTNSE</sequence>
<feature type="transmembrane region" description="Helical" evidence="11">
    <location>
        <begin position="192"/>
        <end position="214"/>
    </location>
</feature>
<feature type="transmembrane region" description="Helical" evidence="11">
    <location>
        <begin position="287"/>
        <end position="308"/>
    </location>
</feature>
<feature type="transmembrane region" description="Helical" evidence="11">
    <location>
        <begin position="104"/>
        <end position="126"/>
    </location>
</feature>
<keyword evidence="7" id="KW-0677">Repeat</keyword>
<feature type="transmembrane region" description="Helical" evidence="11">
    <location>
        <begin position="600"/>
        <end position="620"/>
    </location>
</feature>
<evidence type="ECO:0000256" key="3">
    <source>
        <dbReference type="ARBA" id="ARBA00022448"/>
    </source>
</evidence>
<feature type="transmembrane region" description="Helical" evidence="11">
    <location>
        <begin position="348"/>
        <end position="368"/>
    </location>
</feature>
<feature type="transmembrane region" description="Helical" evidence="11">
    <location>
        <begin position="132"/>
        <end position="152"/>
    </location>
</feature>
<evidence type="ECO:0000256" key="8">
    <source>
        <dbReference type="ARBA" id="ARBA00022989"/>
    </source>
</evidence>
<evidence type="ECO:0000256" key="11">
    <source>
        <dbReference type="SAM" id="Phobius"/>
    </source>
</evidence>
<comment type="similarity">
    <text evidence="2">Belongs to the SWEET sugar transporter family.</text>
</comment>
<dbReference type="FunFam" id="1.20.1280.290:FF:000002">
    <property type="entry name" value="Bidirectional sugar transporter SWEET"/>
    <property type="match status" value="5"/>
</dbReference>
<feature type="transmembrane region" description="Helical" evidence="11">
    <location>
        <begin position="1086"/>
        <end position="1108"/>
    </location>
</feature>
<dbReference type="PANTHER" id="PTHR10791:SF130">
    <property type="entry name" value="BIDIRECTIONAL SUGAR TRANSPORTER SWEET6-RELATED"/>
    <property type="match status" value="1"/>
</dbReference>
<name>A0AAV7GMB9_DENCH</name>
<keyword evidence="5" id="KW-0762">Sugar transport</keyword>
<evidence type="ECO:0000256" key="7">
    <source>
        <dbReference type="ARBA" id="ARBA00022737"/>
    </source>
</evidence>
<dbReference type="AlphaFoldDB" id="A0AAV7GMB9"/>
<gene>
    <name evidence="12" type="ORF">IEQ34_007526</name>
</gene>
<dbReference type="InterPro" id="IPR004316">
    <property type="entry name" value="SWEET_rpt"/>
</dbReference>
<feature type="transmembrane region" description="Helical" evidence="11">
    <location>
        <begin position="782"/>
        <end position="804"/>
    </location>
</feature>
<dbReference type="Proteomes" id="UP000775213">
    <property type="component" value="Unassembled WGS sequence"/>
</dbReference>
<keyword evidence="6 11" id="KW-0812">Transmembrane</keyword>
<evidence type="ECO:0000256" key="4">
    <source>
        <dbReference type="ARBA" id="ARBA00022475"/>
    </source>
</evidence>
<feature type="transmembrane region" description="Helical" evidence="11">
    <location>
        <begin position="998"/>
        <end position="1020"/>
    </location>
</feature>
<evidence type="ECO:0000256" key="9">
    <source>
        <dbReference type="ARBA" id="ARBA00023136"/>
    </source>
</evidence>
<accession>A0AAV7GMB9</accession>
<evidence type="ECO:0000256" key="1">
    <source>
        <dbReference type="ARBA" id="ARBA00004651"/>
    </source>
</evidence>
<feature type="transmembrane region" description="Helical" evidence="11">
    <location>
        <begin position="722"/>
        <end position="743"/>
    </location>
</feature>
<dbReference type="EMBL" id="JAGFBR010000008">
    <property type="protein sequence ID" value="KAH0462944.1"/>
    <property type="molecule type" value="Genomic_DNA"/>
</dbReference>
<evidence type="ECO:0000313" key="13">
    <source>
        <dbReference type="Proteomes" id="UP000775213"/>
    </source>
</evidence>
<dbReference type="InterPro" id="IPR047664">
    <property type="entry name" value="SWEET"/>
</dbReference>
<reference evidence="12 13" key="1">
    <citation type="journal article" date="2021" name="Hortic Res">
        <title>Chromosome-scale assembly of the Dendrobium chrysotoxum genome enhances the understanding of orchid evolution.</title>
        <authorList>
            <person name="Zhang Y."/>
            <person name="Zhang G.Q."/>
            <person name="Zhang D."/>
            <person name="Liu X.D."/>
            <person name="Xu X.Y."/>
            <person name="Sun W.H."/>
            <person name="Yu X."/>
            <person name="Zhu X."/>
            <person name="Wang Z.W."/>
            <person name="Zhao X."/>
            <person name="Zhong W.Y."/>
            <person name="Chen H."/>
            <person name="Yin W.L."/>
            <person name="Huang T."/>
            <person name="Niu S.C."/>
            <person name="Liu Z.J."/>
        </authorList>
    </citation>
    <scope>NUCLEOTIDE SEQUENCE [LARGE SCALE GENOMIC DNA]</scope>
    <source>
        <strain evidence="12">Lindl</strain>
    </source>
</reference>
<feature type="transmembrane region" description="Helical" evidence="11">
    <location>
        <begin position="660"/>
        <end position="682"/>
    </location>
</feature>
<keyword evidence="3" id="KW-0813">Transport</keyword>
<feature type="transmembrane region" description="Helical" evidence="11">
    <location>
        <begin position="1026"/>
        <end position="1046"/>
    </location>
</feature>
<evidence type="ECO:0000313" key="12">
    <source>
        <dbReference type="EMBL" id="KAH0462944.1"/>
    </source>
</evidence>
<evidence type="ECO:0008006" key="14">
    <source>
        <dbReference type="Google" id="ProtNLM"/>
    </source>
</evidence>
<feature type="transmembrane region" description="Helical" evidence="11">
    <location>
        <begin position="870"/>
        <end position="892"/>
    </location>
</feature>
<feature type="transmembrane region" description="Helical" evidence="11">
    <location>
        <begin position="71"/>
        <end position="92"/>
    </location>
</feature>
<dbReference type="Pfam" id="PF03083">
    <property type="entry name" value="MtN3_slv"/>
    <property type="match status" value="10"/>
</dbReference>
<keyword evidence="13" id="KW-1185">Reference proteome</keyword>
<comment type="caution">
    <text evidence="12">The sequence shown here is derived from an EMBL/GenBank/DDBJ whole genome shotgun (WGS) entry which is preliminary data.</text>
</comment>
<feature type="transmembrane region" description="Helical" evidence="11">
    <location>
        <begin position="44"/>
        <end position="65"/>
    </location>
</feature>
<feature type="transmembrane region" description="Helical" evidence="11">
    <location>
        <begin position="6"/>
        <end position="24"/>
    </location>
</feature>
<keyword evidence="9 11" id="KW-0472">Membrane</keyword>
<proteinExistence type="inferred from homology"/>
<keyword evidence="8 11" id="KW-1133">Transmembrane helix</keyword>
<dbReference type="GO" id="GO:0051119">
    <property type="term" value="F:sugar transmembrane transporter activity"/>
    <property type="evidence" value="ECO:0007669"/>
    <property type="project" value="InterPro"/>
</dbReference>
<feature type="transmembrane region" description="Helical" evidence="11">
    <location>
        <begin position="965"/>
        <end position="986"/>
    </location>
</feature>
<feature type="transmembrane region" description="Helical" evidence="11">
    <location>
        <begin position="380"/>
        <end position="402"/>
    </location>
</feature>
<evidence type="ECO:0000256" key="6">
    <source>
        <dbReference type="ARBA" id="ARBA00022692"/>
    </source>
</evidence>
<feature type="transmembrane region" description="Helical" evidence="11">
    <location>
        <begin position="512"/>
        <end position="533"/>
    </location>
</feature>
<keyword evidence="4" id="KW-1003">Cell membrane</keyword>
<evidence type="ECO:0000256" key="2">
    <source>
        <dbReference type="ARBA" id="ARBA00007809"/>
    </source>
</evidence>
<dbReference type="FunFam" id="1.20.1280.290:FF:000001">
    <property type="entry name" value="Bidirectional sugar transporter SWEET"/>
    <property type="match status" value="4"/>
</dbReference>
<feature type="transmembrane region" description="Helical" evidence="11">
    <location>
        <begin position="938"/>
        <end position="959"/>
    </location>
</feature>
<feature type="transmembrane region" description="Helical" evidence="11">
    <location>
        <begin position="572"/>
        <end position="594"/>
    </location>
</feature>
<dbReference type="PANTHER" id="PTHR10791">
    <property type="entry name" value="RAG1-ACTIVATING PROTEIN 1"/>
    <property type="match status" value="1"/>
</dbReference>
<feature type="transmembrane region" description="Helical" evidence="11">
    <location>
        <begin position="164"/>
        <end position="186"/>
    </location>
</feature>
<feature type="transmembrane region" description="Helical" evidence="11">
    <location>
        <begin position="810"/>
        <end position="830"/>
    </location>
</feature>
<comment type="subunit">
    <text evidence="10">Forms homooligomers and/or heterooligomers.</text>
</comment>
<feature type="transmembrane region" description="Helical" evidence="11">
    <location>
        <begin position="842"/>
        <end position="864"/>
    </location>
</feature>
<dbReference type="Gene3D" id="1.20.1280.290">
    <property type="match status" value="10"/>
</dbReference>